<name>A0A1C6SMN9_9ACTN</name>
<feature type="transmembrane region" description="Helical" evidence="2">
    <location>
        <begin position="353"/>
        <end position="375"/>
    </location>
</feature>
<keyword evidence="2" id="KW-1133">Transmembrane helix</keyword>
<evidence type="ECO:0000256" key="2">
    <source>
        <dbReference type="SAM" id="Phobius"/>
    </source>
</evidence>
<feature type="transmembrane region" description="Helical" evidence="2">
    <location>
        <begin position="124"/>
        <end position="144"/>
    </location>
</feature>
<feature type="transmembrane region" description="Helical" evidence="2">
    <location>
        <begin position="325"/>
        <end position="347"/>
    </location>
</feature>
<keyword evidence="4" id="KW-1185">Reference proteome</keyword>
<accession>A0A1C6SMN9</accession>
<feature type="transmembrane region" description="Helical" evidence="2">
    <location>
        <begin position="218"/>
        <end position="238"/>
    </location>
</feature>
<feature type="transmembrane region" description="Helical" evidence="2">
    <location>
        <begin position="429"/>
        <end position="447"/>
    </location>
</feature>
<dbReference type="Gene3D" id="1.20.1250.20">
    <property type="entry name" value="MFS general substrate transporter like domains"/>
    <property type="match status" value="1"/>
</dbReference>
<evidence type="ECO:0008006" key="5">
    <source>
        <dbReference type="Google" id="ProtNLM"/>
    </source>
</evidence>
<feature type="transmembrane region" description="Helical" evidence="2">
    <location>
        <begin position="150"/>
        <end position="171"/>
    </location>
</feature>
<feature type="transmembrane region" description="Helical" evidence="2">
    <location>
        <begin position="267"/>
        <end position="287"/>
    </location>
</feature>
<feature type="transmembrane region" description="Helical" evidence="2">
    <location>
        <begin position="293"/>
        <end position="313"/>
    </location>
</feature>
<reference evidence="4" key="1">
    <citation type="submission" date="2016-06" db="EMBL/GenBank/DDBJ databases">
        <authorList>
            <person name="Varghese N."/>
        </authorList>
    </citation>
    <scope>NUCLEOTIDE SEQUENCE [LARGE SCALE GENOMIC DNA]</scope>
    <source>
        <strain evidence="4">DSM 46123</strain>
    </source>
</reference>
<dbReference type="InterPro" id="IPR036259">
    <property type="entry name" value="MFS_trans_sf"/>
</dbReference>
<feature type="transmembrane region" description="Helical" evidence="2">
    <location>
        <begin position="58"/>
        <end position="83"/>
    </location>
</feature>
<sequence length="453" mass="47502">MPHRDLDPTSPVPNPLIVNGAGGRPLNSRTTARRRRTELKNAPEGTGDAPRRGRLWRFFAVALTMPTLGSALGLDGGAIFQIAAVEDLGLDPRTIGLAFAMGMLSVPIQVLAARLPLWRAGRNLQLFLLVAAVECAVLAVLVGLDVVGGGFALIALAVTVTAEVNLSVLYAPSWQPLLNYGLTSQERQRVNSWGRAAGGLIVAGAVLLYGSGGPVLRTAMFAVIGAVALLLAVAARGIPAPDRPVERDLDASVLGNRPKLSPTMRRIYLILAVAGLATAWPLFLVYADKVLWPGANLGMLGAVQLGGALLAAASWRSSHTDLGRYAWQAGLVLLTATVALAVVRAPVDGTTEQVITVAALAVASAANLTILLAMLERAHRDVDETTSVRAMTLLDVVASTSIQVGLFVGGLLVSFSIDRADWPLDPYRIWLVAGTAAVAMGLVSPALRRTPTD</sequence>
<evidence type="ECO:0000313" key="3">
    <source>
        <dbReference type="EMBL" id="SCL30774.1"/>
    </source>
</evidence>
<feature type="region of interest" description="Disordered" evidence="1">
    <location>
        <begin position="1"/>
        <end position="48"/>
    </location>
</feature>
<gene>
    <name evidence="3" type="ORF">GA0074694_5794</name>
</gene>
<dbReference type="AlphaFoldDB" id="A0A1C6SMN9"/>
<protein>
    <recommendedName>
        <fullName evidence="5">Major Facilitator Superfamily protein</fullName>
    </recommendedName>
</protein>
<organism evidence="3 4">
    <name type="scientific">Micromonospora inyonensis</name>
    <dbReference type="NCBI Taxonomy" id="47866"/>
    <lineage>
        <taxon>Bacteria</taxon>
        <taxon>Bacillati</taxon>
        <taxon>Actinomycetota</taxon>
        <taxon>Actinomycetes</taxon>
        <taxon>Micromonosporales</taxon>
        <taxon>Micromonosporaceae</taxon>
        <taxon>Micromonospora</taxon>
    </lineage>
</organism>
<evidence type="ECO:0000256" key="1">
    <source>
        <dbReference type="SAM" id="MobiDB-lite"/>
    </source>
</evidence>
<evidence type="ECO:0000313" key="4">
    <source>
        <dbReference type="Proteomes" id="UP000198906"/>
    </source>
</evidence>
<keyword evidence="2" id="KW-0812">Transmembrane</keyword>
<keyword evidence="2" id="KW-0472">Membrane</keyword>
<feature type="transmembrane region" description="Helical" evidence="2">
    <location>
        <begin position="192"/>
        <end position="212"/>
    </location>
</feature>
<feature type="transmembrane region" description="Helical" evidence="2">
    <location>
        <begin position="396"/>
        <end position="417"/>
    </location>
</feature>
<feature type="transmembrane region" description="Helical" evidence="2">
    <location>
        <begin position="95"/>
        <end position="112"/>
    </location>
</feature>
<dbReference type="STRING" id="47866.GA0074694_5794"/>
<dbReference type="EMBL" id="FMHU01000002">
    <property type="protein sequence ID" value="SCL30774.1"/>
    <property type="molecule type" value="Genomic_DNA"/>
</dbReference>
<dbReference type="SUPFAM" id="SSF103473">
    <property type="entry name" value="MFS general substrate transporter"/>
    <property type="match status" value="1"/>
</dbReference>
<proteinExistence type="predicted"/>
<dbReference type="Proteomes" id="UP000198906">
    <property type="component" value="Unassembled WGS sequence"/>
</dbReference>